<feature type="transmembrane region" description="Helical" evidence="2">
    <location>
        <begin position="59"/>
        <end position="76"/>
    </location>
</feature>
<dbReference type="Proteomes" id="UP000092495">
    <property type="component" value="Chromosome"/>
</dbReference>
<dbReference type="InterPro" id="IPR002035">
    <property type="entry name" value="VWF_A"/>
</dbReference>
<keyword evidence="2" id="KW-0812">Transmembrane</keyword>
<protein>
    <recommendedName>
        <fullName evidence="7">VWFA domain-containing protein</fullName>
    </recommendedName>
</protein>
<evidence type="ECO:0008006" key="7">
    <source>
        <dbReference type="Google" id="ProtNLM"/>
    </source>
</evidence>
<evidence type="ECO:0000259" key="4">
    <source>
        <dbReference type="Pfam" id="PF13519"/>
    </source>
</evidence>
<dbReference type="EMBL" id="CP016543">
    <property type="protein sequence ID" value="ANU22763.1"/>
    <property type="molecule type" value="Genomic_DNA"/>
</dbReference>
<evidence type="ECO:0000256" key="2">
    <source>
        <dbReference type="SAM" id="Phobius"/>
    </source>
</evidence>
<proteinExistence type="predicted"/>
<dbReference type="STRING" id="414778.BCM40_05045"/>
<reference evidence="5" key="1">
    <citation type="submission" date="2016-10" db="EMBL/GenBank/DDBJ databases">
        <authorList>
            <person name="See-Too W.S."/>
        </authorList>
    </citation>
    <scope>NUCLEOTIDE SEQUENCE</scope>
    <source>
        <strain evidence="5">DSM 22276</strain>
    </source>
</reference>
<dbReference type="OrthoDB" id="9780136at2"/>
<dbReference type="AlphaFoldDB" id="A0A1C7EFC7"/>
<dbReference type="KEGG" id="pdg:BCM40_05045"/>
<organism evidence="5 6">
    <name type="scientific">Planococcus donghaensis</name>
    <dbReference type="NCBI Taxonomy" id="414778"/>
    <lineage>
        <taxon>Bacteria</taxon>
        <taxon>Bacillati</taxon>
        <taxon>Bacillota</taxon>
        <taxon>Bacilli</taxon>
        <taxon>Bacillales</taxon>
        <taxon>Caryophanaceae</taxon>
        <taxon>Planococcus</taxon>
    </lineage>
</organism>
<dbReference type="PANTHER" id="PTHR37464:SF1">
    <property type="entry name" value="BLL2463 PROTEIN"/>
    <property type="match status" value="1"/>
</dbReference>
<dbReference type="InterPro" id="IPR024163">
    <property type="entry name" value="Aerotolerance_reg_N"/>
</dbReference>
<keyword evidence="6" id="KW-1185">Reference proteome</keyword>
<name>A0A1C7EFC7_9BACL</name>
<dbReference type="PANTHER" id="PTHR37464">
    <property type="entry name" value="BLL2463 PROTEIN"/>
    <property type="match status" value="1"/>
</dbReference>
<feature type="transmembrane region" description="Helical" evidence="2">
    <location>
        <begin position="551"/>
        <end position="570"/>
    </location>
</feature>
<dbReference type="Pfam" id="PF13519">
    <property type="entry name" value="VWA_2"/>
    <property type="match status" value="1"/>
</dbReference>
<feature type="coiled-coil region" evidence="1">
    <location>
        <begin position="139"/>
        <end position="166"/>
    </location>
</feature>
<gene>
    <name evidence="5" type="ORF">BCM40_05045</name>
</gene>
<dbReference type="Pfam" id="PF07584">
    <property type="entry name" value="BatA"/>
    <property type="match status" value="1"/>
</dbReference>
<evidence type="ECO:0000256" key="1">
    <source>
        <dbReference type="SAM" id="Coils"/>
    </source>
</evidence>
<keyword evidence="1" id="KW-0175">Coiled coil</keyword>
<feature type="domain" description="VWFA" evidence="4">
    <location>
        <begin position="91"/>
        <end position="189"/>
    </location>
</feature>
<evidence type="ECO:0000259" key="3">
    <source>
        <dbReference type="Pfam" id="PF07584"/>
    </source>
</evidence>
<feature type="domain" description="Aerotolerance regulator N-terminal" evidence="3">
    <location>
        <begin position="9"/>
        <end position="78"/>
    </location>
</feature>
<feature type="transmembrane region" description="Helical" evidence="2">
    <location>
        <begin position="6"/>
        <end position="24"/>
    </location>
</feature>
<sequence>MGASNWGMIWTAVMPLAVILYYFFRKKYKDQQVSSTLFWQERMKEMQASPYLKKLQHHLLFYLQLAALLFCVLALIEPFSESETLAGNDFIFVVDTSATMLAGSPSHFVKHQQEMKNLAAQAGGKPVTIVTTGISPKVIIRNEQDLQKVEKAIDQLAVNYESAEIEQTILFADTLAVNDSTIIHIFTDSLERSVLINKTGQSYHVHGFTETLRNVSIRQFGLSKTESGTRGIVQVVNNSKETIPATIRLTSDSVEKRIDVELAASEELLVPFEDLPNKQLWQATVEVADNYSADNTMATYVAPPVDAVVIDSALHELIASGFRSLSLDVALSDSSQLQPDSGIPIVTNQRDVLEGPTPILLFGRNDEKSFEVVGQIETKAHPLFTYATLDEIYVSQLYPPLEGYETIATIDDHPFIQVSPKGDIVVLTDVQLTDWPLSPSFPLFLWSAMESLAGDAEFLGYFQPNEHRSVSLASKTGEWEIFRDGTYSHSYIEGSGPFVAPAEPGIYQVVGDDKEMTMIVQLSSQEKTLSAGSTYKMGQAEAMQDKVRFSFVPFLIGLILLLVVGEWEVYRRGITTR</sequence>
<dbReference type="RefSeq" id="WP_065525862.1">
    <property type="nucleotide sequence ID" value="NZ_CP016543.2"/>
</dbReference>
<keyword evidence="2" id="KW-0472">Membrane</keyword>
<evidence type="ECO:0000313" key="5">
    <source>
        <dbReference type="EMBL" id="ANU22763.1"/>
    </source>
</evidence>
<accession>A0A1C7EFC7</accession>
<evidence type="ECO:0000313" key="6">
    <source>
        <dbReference type="Proteomes" id="UP000092495"/>
    </source>
</evidence>
<keyword evidence="2" id="KW-1133">Transmembrane helix</keyword>